<dbReference type="InterPro" id="IPR010679">
    <property type="entry name" value="DUF1254"/>
</dbReference>
<dbReference type="RefSeq" id="WP_109701144.1">
    <property type="nucleotide sequence ID" value="NZ_CP013573.1"/>
</dbReference>
<dbReference type="Gene3D" id="2.60.40.1610">
    <property type="entry name" value="Domain of unknown function DUF1254"/>
    <property type="match status" value="1"/>
</dbReference>
<name>A0ABM6CLD6_9HYPH</name>
<accession>A0ABM6CLD6</accession>
<evidence type="ECO:0000256" key="1">
    <source>
        <dbReference type="SAM" id="SignalP"/>
    </source>
</evidence>
<evidence type="ECO:0000259" key="2">
    <source>
        <dbReference type="Pfam" id="PF06742"/>
    </source>
</evidence>
<keyword evidence="5" id="KW-1185">Reference proteome</keyword>
<sequence length="519" mass="57321">MKQDLKLTGFSAIAARTTSLLCATTAVALMGFSAASADTALKMKMTTPIPDSIVTPESVDTRLGKLNFFDGFPDDATSEKIYDNLDFMRGVEAFLNAMPGASVEAMRVGLASQGADNNQTILIFGNLMDSHSLFLTGNTESIYNLMWLDTKAGPLVIETPPNILGMIDNHWFEYVGDVGNAGPDKGKGGKYLLLPPGYKGEIPDGYFVLRTSTYGNLFFWRGFLENGSTATAVENTRKFAKVYPLSEADNPPQMKIINVSGKEYNTIHANDFHFYEEVNDIVQYEPNEAYHPEVLGQLAAIGIEKGKPFTPDERMKKILTEAVAVGNATARTITFKTRMKDAYYYPGSAWFTGFVGGSYEFLMQPGVRYLDARVLFHYYATGITPAMAIKRVGIGSQYAGATTDNDGKPFDGGKTYKVHLPPNIPAKEFWSFVVYDNQTRSMLQTDQQFPSIGSDKKDIVINADSSVDVWFGPTAPEGHEANWVQTVPGKGWNVLLRLYGPLEPWFDKTWKPGEIELVQ</sequence>
<feature type="signal peptide" evidence="1">
    <location>
        <begin position="1"/>
        <end position="37"/>
    </location>
</feature>
<dbReference type="InterPro" id="IPR037050">
    <property type="entry name" value="DUF1254_sf"/>
</dbReference>
<feature type="domain" description="DUF1214" evidence="2">
    <location>
        <begin position="396"/>
        <end position="502"/>
    </location>
</feature>
<evidence type="ECO:0008006" key="6">
    <source>
        <dbReference type="Google" id="ProtNLM"/>
    </source>
</evidence>
<dbReference type="PANTHER" id="PTHR36509">
    <property type="entry name" value="BLL3101 PROTEIN"/>
    <property type="match status" value="1"/>
</dbReference>
<dbReference type="Pfam" id="PF06742">
    <property type="entry name" value="DUF1214"/>
    <property type="match status" value="1"/>
</dbReference>
<dbReference type="Gene3D" id="1.10.3360.10">
    <property type="entry name" value="VPA0735-like domain"/>
    <property type="match status" value="1"/>
</dbReference>
<gene>
    <name evidence="4" type="ORF">AMC81_PE00867</name>
</gene>
<dbReference type="InterPro" id="IPR037049">
    <property type="entry name" value="DUF1214_C_sf"/>
</dbReference>
<evidence type="ECO:0000313" key="4">
    <source>
        <dbReference type="EMBL" id="ANL89110.1"/>
    </source>
</evidence>
<dbReference type="EMBL" id="CP013573">
    <property type="protein sequence ID" value="ANL89110.1"/>
    <property type="molecule type" value="Genomic_DNA"/>
</dbReference>
<keyword evidence="1" id="KW-0732">Signal</keyword>
<feature type="chain" id="PRO_5046375963" description="DUF1254 domain-containing protein" evidence="1">
    <location>
        <begin position="38"/>
        <end position="519"/>
    </location>
</feature>
<reference evidence="4 5" key="1">
    <citation type="submission" date="2015-11" db="EMBL/GenBank/DDBJ databases">
        <title>The limits of bacterial species coexistence and the symbiotic plasmid transference in sympatric Rhizobium populations.</title>
        <authorList>
            <person name="Perez-Carrascal O.M."/>
            <person name="VanInsberghe D."/>
            <person name="Juarez S."/>
            <person name="Polz M.F."/>
            <person name="Vinuesa P."/>
            <person name="Gonzalez V."/>
        </authorList>
    </citation>
    <scope>NUCLEOTIDE SEQUENCE [LARGE SCALE GENOMIC DNA]</scope>
    <source>
        <strain evidence="4 5">N771</strain>
        <plasmid evidence="4 5">pRphaN771e</plasmid>
    </source>
</reference>
<keyword evidence="4" id="KW-0614">Plasmid</keyword>
<protein>
    <recommendedName>
        <fullName evidence="6">DUF1254 domain-containing protein</fullName>
    </recommendedName>
</protein>
<evidence type="ECO:0000313" key="5">
    <source>
        <dbReference type="Proteomes" id="UP000078551"/>
    </source>
</evidence>
<feature type="domain" description="DUF1254" evidence="3">
    <location>
        <begin position="131"/>
        <end position="244"/>
    </location>
</feature>
<dbReference type="Pfam" id="PF06863">
    <property type="entry name" value="DUF1254"/>
    <property type="match status" value="1"/>
</dbReference>
<dbReference type="InterPro" id="IPR010621">
    <property type="entry name" value="DUF1214"/>
</dbReference>
<evidence type="ECO:0000259" key="3">
    <source>
        <dbReference type="Pfam" id="PF06863"/>
    </source>
</evidence>
<geneLocation type="plasmid" evidence="4 5">
    <name>pRphaN771e</name>
</geneLocation>
<dbReference type="PANTHER" id="PTHR36509:SF3">
    <property type="entry name" value="SIGNAL PEPTIDE PROTEIN"/>
    <property type="match status" value="1"/>
</dbReference>
<dbReference type="SUPFAM" id="SSF160935">
    <property type="entry name" value="VPA0735-like"/>
    <property type="match status" value="1"/>
</dbReference>
<dbReference type="Proteomes" id="UP000078551">
    <property type="component" value="Plasmid pRphaN771e"/>
</dbReference>
<proteinExistence type="predicted"/>
<organism evidence="4 5">
    <name type="scientific">Rhizobium phaseoli</name>
    <dbReference type="NCBI Taxonomy" id="396"/>
    <lineage>
        <taxon>Bacteria</taxon>
        <taxon>Pseudomonadati</taxon>
        <taxon>Pseudomonadota</taxon>
        <taxon>Alphaproteobacteria</taxon>
        <taxon>Hyphomicrobiales</taxon>
        <taxon>Rhizobiaceae</taxon>
        <taxon>Rhizobium/Agrobacterium group</taxon>
        <taxon>Rhizobium</taxon>
    </lineage>
</organism>
<dbReference type="Gene3D" id="2.60.120.600">
    <property type="entry name" value="Domain of unknown function DUF1214, C-terminal domain"/>
    <property type="match status" value="1"/>
</dbReference>